<dbReference type="GO" id="GO:0005198">
    <property type="term" value="F:structural molecule activity"/>
    <property type="evidence" value="ECO:0007669"/>
    <property type="project" value="InterPro"/>
</dbReference>
<accession>A0A0F9U2F6</accession>
<evidence type="ECO:0000313" key="1">
    <source>
        <dbReference type="EMBL" id="KKN87420.1"/>
    </source>
</evidence>
<dbReference type="Pfam" id="PF06841">
    <property type="entry name" value="Phage_T4_gp19"/>
    <property type="match status" value="1"/>
</dbReference>
<organism evidence="1">
    <name type="scientific">marine sediment metagenome</name>
    <dbReference type="NCBI Taxonomy" id="412755"/>
    <lineage>
        <taxon>unclassified sequences</taxon>
        <taxon>metagenomes</taxon>
        <taxon>ecological metagenomes</taxon>
    </lineage>
</organism>
<evidence type="ECO:0008006" key="2">
    <source>
        <dbReference type="Google" id="ProtNLM"/>
    </source>
</evidence>
<comment type="caution">
    <text evidence="1">The sequence shown here is derived from an EMBL/GenBank/DDBJ whole genome shotgun (WGS) entry which is preliminary data.</text>
</comment>
<proteinExistence type="predicted"/>
<name>A0A0F9U2F6_9ZZZZ</name>
<protein>
    <recommendedName>
        <fullName evidence="2">Phage tail protein</fullName>
    </recommendedName>
</protein>
<dbReference type="InterPro" id="IPR010667">
    <property type="entry name" value="Phage_T4_Gp19"/>
</dbReference>
<dbReference type="AlphaFoldDB" id="A0A0F9U2F6"/>
<gene>
    <name evidence="1" type="ORF">LCGC14_0258750</name>
</gene>
<dbReference type="EMBL" id="LAZR01000138">
    <property type="protein sequence ID" value="KKN87420.1"/>
    <property type="molecule type" value="Genomic_DNA"/>
</dbReference>
<sequence>MAVQGAVRTVELKHKFRLRLDNITRASWSKMGELKKTIAVIETWEGGSNTSTKTPGRTTVEPVELTRVAGMDEELYTQFKKASNVQNDAGEVSDEYKMNGTIEQLGLDNSVVKKWEVRGCWFSDFSTGEWDNEADEGRAQVVTMQLDDWDLL</sequence>
<reference evidence="1" key="1">
    <citation type="journal article" date="2015" name="Nature">
        <title>Complex archaea that bridge the gap between prokaryotes and eukaryotes.</title>
        <authorList>
            <person name="Spang A."/>
            <person name="Saw J.H."/>
            <person name="Jorgensen S.L."/>
            <person name="Zaremba-Niedzwiedzka K."/>
            <person name="Martijn J."/>
            <person name="Lind A.E."/>
            <person name="van Eijk R."/>
            <person name="Schleper C."/>
            <person name="Guy L."/>
            <person name="Ettema T.J."/>
        </authorList>
    </citation>
    <scope>NUCLEOTIDE SEQUENCE</scope>
</reference>